<accession>A0A7S2L5D6</accession>
<protein>
    <submittedName>
        <fullName evidence="2">Uncharacterized protein</fullName>
    </submittedName>
</protein>
<dbReference type="EMBL" id="HBGZ01011856">
    <property type="protein sequence ID" value="CAD9595288.1"/>
    <property type="molecule type" value="Transcribed_RNA"/>
</dbReference>
<name>A0A7S2L5D6_9STRA</name>
<sequence>MAASDDIPASTNPADRHQQQPTSSSMSYPHLELLSRLQSISSTRNNNEADDNDEIKDPAADHNTTKDNPQQQQQSNNEWNLSTDALLATILHELSTHIQSRTHHVSSEIRTLQKSVNQVGVEVGLVQHQWMKKSHDICMEQVVGEDDESDDDSESGEEGGDDVVRNKISAQQQQQEDDDDDDDSSADIARLEAEEKAAIQNGMKALSLFFDPKRKSKKKSNNDDDDDDISDESDHHDNIVISAEEDNMIGDNCYFYPAADADVFNQRPLPLIVGSREFMESCCGVEGGGSIEN</sequence>
<feature type="compositionally biased region" description="Basic and acidic residues" evidence="1">
    <location>
        <begin position="55"/>
        <end position="65"/>
    </location>
</feature>
<feature type="region of interest" description="Disordered" evidence="1">
    <location>
        <begin position="214"/>
        <end position="235"/>
    </location>
</feature>
<evidence type="ECO:0000313" key="2">
    <source>
        <dbReference type="EMBL" id="CAD9595288.1"/>
    </source>
</evidence>
<reference evidence="2" key="1">
    <citation type="submission" date="2021-01" db="EMBL/GenBank/DDBJ databases">
        <authorList>
            <person name="Corre E."/>
            <person name="Pelletier E."/>
            <person name="Niang G."/>
            <person name="Scheremetjew M."/>
            <person name="Finn R."/>
            <person name="Kale V."/>
            <person name="Holt S."/>
            <person name="Cochrane G."/>
            <person name="Meng A."/>
            <person name="Brown T."/>
            <person name="Cohen L."/>
        </authorList>
    </citation>
    <scope>NUCLEOTIDE SEQUENCE</scope>
    <source>
        <strain evidence="2">SM1012Den-03</strain>
    </source>
</reference>
<feature type="compositionally biased region" description="Polar residues" evidence="1">
    <location>
        <begin position="66"/>
        <end position="77"/>
    </location>
</feature>
<evidence type="ECO:0000256" key="1">
    <source>
        <dbReference type="SAM" id="MobiDB-lite"/>
    </source>
</evidence>
<feature type="compositionally biased region" description="Acidic residues" evidence="1">
    <location>
        <begin position="144"/>
        <end position="161"/>
    </location>
</feature>
<dbReference type="AlphaFoldDB" id="A0A7S2L5D6"/>
<feature type="compositionally biased region" description="Polar residues" evidence="1">
    <location>
        <begin position="36"/>
        <end position="46"/>
    </location>
</feature>
<feature type="region of interest" description="Disordered" evidence="1">
    <location>
        <begin position="1"/>
        <end position="77"/>
    </location>
</feature>
<feature type="compositionally biased region" description="Polar residues" evidence="1">
    <location>
        <begin position="9"/>
        <end position="27"/>
    </location>
</feature>
<gene>
    <name evidence="2" type="ORF">SMAR0320_LOCUS8472</name>
</gene>
<feature type="region of interest" description="Disordered" evidence="1">
    <location>
        <begin position="144"/>
        <end position="165"/>
    </location>
</feature>
<proteinExistence type="predicted"/>
<organism evidence="2">
    <name type="scientific">Skeletonema marinoi</name>
    <dbReference type="NCBI Taxonomy" id="267567"/>
    <lineage>
        <taxon>Eukaryota</taxon>
        <taxon>Sar</taxon>
        <taxon>Stramenopiles</taxon>
        <taxon>Ochrophyta</taxon>
        <taxon>Bacillariophyta</taxon>
        <taxon>Coscinodiscophyceae</taxon>
        <taxon>Thalassiosirophycidae</taxon>
        <taxon>Thalassiosirales</taxon>
        <taxon>Skeletonemataceae</taxon>
        <taxon>Skeletonema</taxon>
        <taxon>Skeletonema marinoi-dohrnii complex</taxon>
    </lineage>
</organism>